<feature type="binding site" evidence="5">
    <location>
        <position position="66"/>
    </location>
    <ligand>
        <name>substrate</name>
    </ligand>
</feature>
<comment type="caution">
    <text evidence="9">The sequence shown here is derived from an EMBL/GenBank/DDBJ whole genome shotgun (WGS) entry which is preliminary data.</text>
</comment>
<dbReference type="GO" id="GO:0000166">
    <property type="term" value="F:nucleotide binding"/>
    <property type="evidence" value="ECO:0007669"/>
    <property type="project" value="UniProtKB-KW"/>
</dbReference>
<dbReference type="Pfam" id="PF02812">
    <property type="entry name" value="ELFV_dehydrog_N"/>
    <property type="match status" value="1"/>
</dbReference>
<feature type="active site" description="Proton donor" evidence="4">
    <location>
        <position position="78"/>
    </location>
</feature>
<dbReference type="PANTHER" id="PTHR11606">
    <property type="entry name" value="GLUTAMATE DEHYDROGENASE"/>
    <property type="match status" value="1"/>
</dbReference>
<dbReference type="Gene3D" id="3.40.50.720">
    <property type="entry name" value="NAD(P)-binding Rossmann-like Domain"/>
    <property type="match status" value="1"/>
</dbReference>
<dbReference type="AlphaFoldDB" id="A0A941W0W3"/>
<name>A0A941W0W3_9BACT</name>
<protein>
    <recommendedName>
        <fullName evidence="3">Glutamate dehydrogenase</fullName>
    </recommendedName>
</protein>
<reference evidence="9" key="1">
    <citation type="journal article" date="2021" name="ISME J.">
        <title>Fine-scale metabolic discontinuity in a stratified prokaryote microbiome of a Red Sea deep halocline.</title>
        <authorList>
            <person name="Michoud G."/>
            <person name="Ngugi D.K."/>
            <person name="Barozzi A."/>
            <person name="Merlino G."/>
            <person name="Calleja M.L."/>
            <person name="Delgado-Huertas A."/>
            <person name="Moran X.A.G."/>
            <person name="Daffonchio D."/>
        </authorList>
    </citation>
    <scope>NUCLEOTIDE SEQUENCE</scope>
    <source>
        <strain evidence="9">SuakinDeep_MAG55_1</strain>
    </source>
</reference>
<evidence type="ECO:0000259" key="8">
    <source>
        <dbReference type="SMART" id="SM00839"/>
    </source>
</evidence>
<feature type="site" description="Important for catalysis" evidence="6">
    <location>
        <position position="114"/>
    </location>
</feature>
<dbReference type="PIRSF" id="PIRSF000185">
    <property type="entry name" value="Glu_DH"/>
    <property type="match status" value="1"/>
</dbReference>
<feature type="binding site" evidence="5">
    <location>
        <position position="150"/>
    </location>
    <ligand>
        <name>NAD(+)</name>
        <dbReference type="ChEBI" id="CHEBI:57540"/>
    </ligand>
</feature>
<dbReference type="InterPro" id="IPR014362">
    <property type="entry name" value="Glu_DH"/>
</dbReference>
<evidence type="ECO:0000256" key="3">
    <source>
        <dbReference type="PIRNR" id="PIRNR000185"/>
    </source>
</evidence>
<keyword evidence="5" id="KW-0547">Nucleotide-binding</keyword>
<dbReference type="PRINTS" id="PR00082">
    <property type="entry name" value="GLFDHDRGNASE"/>
</dbReference>
<dbReference type="InterPro" id="IPR006095">
    <property type="entry name" value="Glu/Leu/Phe/Val/Trp_DH"/>
</dbReference>
<feature type="domain" description="Glutamate/phenylalanine/leucine/valine/L-tryptophan dehydrogenase C-terminal" evidence="8">
    <location>
        <begin position="141"/>
        <end position="367"/>
    </location>
</feature>
<sequence length="368" mass="39017">MEINIHNIGDNIGPEKILLLRQPRIGLEAIVVVDNVACGPAIGGLRMAPDITIEEIYRLARAMTLKNAAAGLTHGGAKSGIIADPACSREQKEKLVRTFARMIKELTEYIPGPDMGTNEECMAWVIDEIGRAAGLPRVLGGIPLDEIGATGFGVAVAAEVAAPEAGFSIKGSHFAVQGFGAVGKHAAKFLCKQGAILVAASDSQGATQNQNGLDLDALINHKKEGSPVKTFPGGQAMDNNELVGTKCDIWIPAARPDVLTENNVDQLKARLVVHGANIPATETAEQLMHKRGILNIPDFIANAGGVICAAVEYHGGSEKQAMETIEEKIRTNTLETLQRSKKENLLPREAGVKMALSRIKKAMADSGT</sequence>
<dbReference type="SUPFAM" id="SSF53223">
    <property type="entry name" value="Aminoacid dehydrogenase-like, N-terminal domain"/>
    <property type="match status" value="1"/>
</dbReference>
<evidence type="ECO:0000256" key="6">
    <source>
        <dbReference type="PIRSR" id="PIRSR000185-3"/>
    </source>
</evidence>
<dbReference type="SMART" id="SM00839">
    <property type="entry name" value="ELFV_dehydrog"/>
    <property type="match status" value="1"/>
</dbReference>
<dbReference type="EMBL" id="JAANXD010000029">
    <property type="protein sequence ID" value="MBS1257652.1"/>
    <property type="molecule type" value="Genomic_DNA"/>
</dbReference>
<dbReference type="GO" id="GO:0006538">
    <property type="term" value="P:L-glutamate catabolic process"/>
    <property type="evidence" value="ECO:0007669"/>
    <property type="project" value="TreeGrafter"/>
</dbReference>
<proteinExistence type="inferred from homology"/>
<comment type="similarity">
    <text evidence="1 3 7">Belongs to the Glu/Leu/Phe/Val dehydrogenases family.</text>
</comment>
<evidence type="ECO:0000256" key="1">
    <source>
        <dbReference type="ARBA" id="ARBA00006382"/>
    </source>
</evidence>
<evidence type="ECO:0000256" key="5">
    <source>
        <dbReference type="PIRSR" id="PIRSR000185-2"/>
    </source>
</evidence>
<evidence type="ECO:0000256" key="2">
    <source>
        <dbReference type="ARBA" id="ARBA00023002"/>
    </source>
</evidence>
<dbReference type="PROSITE" id="PS00074">
    <property type="entry name" value="GLFV_DEHYDROGENASE"/>
    <property type="match status" value="1"/>
</dbReference>
<gene>
    <name evidence="9" type="ORF">MAG551_00696</name>
</gene>
<dbReference type="InterPro" id="IPR006097">
    <property type="entry name" value="Glu/Leu/Phe/Val/Trp_DH_dimer"/>
</dbReference>
<keyword evidence="2 3" id="KW-0560">Oxidoreductase</keyword>
<evidence type="ECO:0000313" key="9">
    <source>
        <dbReference type="EMBL" id="MBS1257652.1"/>
    </source>
</evidence>
<dbReference type="GO" id="GO:0004352">
    <property type="term" value="F:glutamate dehydrogenase (NAD+) activity"/>
    <property type="evidence" value="ECO:0007669"/>
    <property type="project" value="TreeGrafter"/>
</dbReference>
<dbReference type="PANTHER" id="PTHR11606:SF13">
    <property type="entry name" value="GLUTAMATE DEHYDROGENASE 1, MITOCHONDRIAL"/>
    <property type="match status" value="1"/>
</dbReference>
<accession>A0A941W0W3</accession>
<dbReference type="InterPro" id="IPR006096">
    <property type="entry name" value="Glu/Leu/Phe/Val/Trp_DH_C"/>
</dbReference>
<dbReference type="InterPro" id="IPR036291">
    <property type="entry name" value="NAD(P)-bd_dom_sf"/>
</dbReference>
<dbReference type="SUPFAM" id="SSF51735">
    <property type="entry name" value="NAD(P)-binding Rossmann-fold domains"/>
    <property type="match status" value="1"/>
</dbReference>
<evidence type="ECO:0000256" key="7">
    <source>
        <dbReference type="RuleBase" id="RU004417"/>
    </source>
</evidence>
<dbReference type="Proteomes" id="UP000722750">
    <property type="component" value="Unassembled WGS sequence"/>
</dbReference>
<dbReference type="Pfam" id="PF00208">
    <property type="entry name" value="ELFV_dehydrog"/>
    <property type="match status" value="1"/>
</dbReference>
<dbReference type="InterPro" id="IPR046346">
    <property type="entry name" value="Aminoacid_DH-like_N_sf"/>
</dbReference>
<dbReference type="InterPro" id="IPR033524">
    <property type="entry name" value="Glu/Leu/Phe/Val_DH_AS"/>
</dbReference>
<organism evidence="9 10">
    <name type="scientific">Candidatus Scalindua arabica</name>
    <dbReference type="NCBI Taxonomy" id="1127984"/>
    <lineage>
        <taxon>Bacteria</taxon>
        <taxon>Pseudomonadati</taxon>
        <taxon>Planctomycetota</taxon>
        <taxon>Candidatus Brocadiia</taxon>
        <taxon>Candidatus Brocadiales</taxon>
        <taxon>Candidatus Scalinduaceae</taxon>
        <taxon>Candidatus Scalindua</taxon>
    </lineage>
</organism>
<evidence type="ECO:0000256" key="4">
    <source>
        <dbReference type="PIRSR" id="PIRSR000185-1"/>
    </source>
</evidence>
<evidence type="ECO:0000313" key="10">
    <source>
        <dbReference type="Proteomes" id="UP000722750"/>
    </source>
</evidence>
<keyword evidence="5" id="KW-0520">NAD</keyword>
<dbReference type="Gene3D" id="3.40.50.10860">
    <property type="entry name" value="Leucine Dehydrogenase, chain A, domain 1"/>
    <property type="match status" value="1"/>
</dbReference>